<proteinExistence type="predicted"/>
<dbReference type="Proteomes" id="UP000245133">
    <property type="component" value="Unassembled WGS sequence"/>
</dbReference>
<keyword evidence="2" id="KW-1185">Reference proteome</keyword>
<sequence>MKDKSFVIVLILVVLQFQCQSAEELEKKNQIERDLIISQKKAMLQSNLDKIGNYSFPIPSEDSVILVKEAEDIKMTIPSYSNNWTLVMPKKFIGFPQHHDRGGERIFPELTGNIPDKIRKVDVRQFFGSKHRIETENYEKIDPFEREKIKKIDFDLIYNQNKYFIYLLEFDLKNYNAETKKYNFKVSFAFDGEITVEHELMKKARDYKNKVFLTLLIELKKGKKYSEPKKECVIYNQFAEDKCLKWKYYEKPILLFSGAIINSSFLFTSFDQETGLYILNEYFQFPVKRKEISKIYWSNYTPDYLYRCEECK</sequence>
<protein>
    <submittedName>
        <fullName evidence="1">Uncharacterized protein</fullName>
    </submittedName>
</protein>
<dbReference type="EMBL" id="BFBB01000003">
    <property type="protein sequence ID" value="GBF49439.1"/>
    <property type="molecule type" value="Genomic_DNA"/>
</dbReference>
<comment type="caution">
    <text evidence="1">The sequence shown here is derived from an EMBL/GenBank/DDBJ whole genome shotgun (WGS) entry which is preliminary data.</text>
</comment>
<organism evidence="1 2">
    <name type="scientific">Leptospira ryugenii</name>
    <dbReference type="NCBI Taxonomy" id="1917863"/>
    <lineage>
        <taxon>Bacteria</taxon>
        <taxon>Pseudomonadati</taxon>
        <taxon>Spirochaetota</taxon>
        <taxon>Spirochaetia</taxon>
        <taxon>Leptospirales</taxon>
        <taxon>Leptospiraceae</taxon>
        <taxon>Leptospira</taxon>
    </lineage>
</organism>
<dbReference type="AlphaFoldDB" id="A0A2P2DXT5"/>
<evidence type="ECO:0000313" key="1">
    <source>
        <dbReference type="EMBL" id="GBF49439.1"/>
    </source>
</evidence>
<gene>
    <name evidence="1" type="ORF">LPTSP4_09520</name>
</gene>
<evidence type="ECO:0000313" key="2">
    <source>
        <dbReference type="Proteomes" id="UP000245133"/>
    </source>
</evidence>
<dbReference type="RefSeq" id="WP_108974333.1">
    <property type="nucleotide sequence ID" value="NZ_BFBB01000003.1"/>
</dbReference>
<accession>A0A2P2DXT5</accession>
<reference evidence="1 2" key="1">
    <citation type="submission" date="2018-02" db="EMBL/GenBank/DDBJ databases">
        <title>Novel Leptospira species isolated from soil and water in Japan.</title>
        <authorList>
            <person name="Nakao R."/>
            <person name="Masuzawa T."/>
        </authorList>
    </citation>
    <scope>NUCLEOTIDE SEQUENCE [LARGE SCALE GENOMIC DNA]</scope>
    <source>
        <strain evidence="1 2">YH101</strain>
    </source>
</reference>
<name>A0A2P2DXT5_9LEPT</name>